<dbReference type="PRINTS" id="PR01041">
    <property type="entry name" value="TRNASYNTHMET"/>
</dbReference>
<dbReference type="InterPro" id="IPR014729">
    <property type="entry name" value="Rossmann-like_a/b/a_fold"/>
</dbReference>
<dbReference type="SUPFAM" id="SSF52374">
    <property type="entry name" value="Nucleotidylyl transferase"/>
    <property type="match status" value="1"/>
</dbReference>
<evidence type="ECO:0000259" key="9">
    <source>
        <dbReference type="Pfam" id="PF09334"/>
    </source>
</evidence>
<dbReference type="Pfam" id="PF09334">
    <property type="entry name" value="tRNA-synt_1g"/>
    <property type="match status" value="1"/>
</dbReference>
<keyword evidence="4 7" id="KW-0067">ATP-binding</keyword>
<evidence type="ECO:0000313" key="11">
    <source>
        <dbReference type="Proteomes" id="UP000230778"/>
    </source>
</evidence>
<evidence type="ECO:0000259" key="8">
    <source>
        <dbReference type="Pfam" id="PF08264"/>
    </source>
</evidence>
<evidence type="ECO:0000256" key="6">
    <source>
        <dbReference type="ARBA" id="ARBA00023146"/>
    </source>
</evidence>
<gene>
    <name evidence="10" type="ORF">COW72_01585</name>
</gene>
<evidence type="ECO:0000313" key="10">
    <source>
        <dbReference type="EMBL" id="PIQ06803.1"/>
    </source>
</evidence>
<evidence type="ECO:0000256" key="4">
    <source>
        <dbReference type="ARBA" id="ARBA00022840"/>
    </source>
</evidence>
<evidence type="ECO:0000256" key="5">
    <source>
        <dbReference type="ARBA" id="ARBA00022917"/>
    </source>
</evidence>
<keyword evidence="5 7" id="KW-0648">Protein biosynthesis</keyword>
<protein>
    <recommendedName>
        <fullName evidence="1">methionine--tRNA ligase</fullName>
        <ecNumber evidence="1">6.1.1.10</ecNumber>
    </recommendedName>
</protein>
<dbReference type="SUPFAM" id="SSF47323">
    <property type="entry name" value="Anticodon-binding domain of a subclass of class I aminoacyl-tRNA synthetases"/>
    <property type="match status" value="1"/>
</dbReference>
<dbReference type="PANTHER" id="PTHR43326:SF1">
    <property type="entry name" value="METHIONINE--TRNA LIGASE, MITOCHONDRIAL"/>
    <property type="match status" value="1"/>
</dbReference>
<organism evidence="10 11">
    <name type="scientific">Candidatus Nealsonbacteria bacterium CG18_big_fil_WC_8_21_14_2_50_37_10</name>
    <dbReference type="NCBI Taxonomy" id="1974717"/>
    <lineage>
        <taxon>Bacteria</taxon>
        <taxon>Candidatus Nealsoniibacteriota</taxon>
    </lineage>
</organism>
<dbReference type="Gene3D" id="3.40.50.620">
    <property type="entry name" value="HUPs"/>
    <property type="match status" value="1"/>
</dbReference>
<dbReference type="InterPro" id="IPR041872">
    <property type="entry name" value="Anticodon_Met"/>
</dbReference>
<reference evidence="10 11" key="1">
    <citation type="submission" date="2017-09" db="EMBL/GenBank/DDBJ databases">
        <title>Depth-based differentiation of microbial function through sediment-hosted aquifers and enrichment of novel symbionts in the deep terrestrial subsurface.</title>
        <authorList>
            <person name="Probst A.J."/>
            <person name="Ladd B."/>
            <person name="Jarett J.K."/>
            <person name="Geller-Mcgrath D.E."/>
            <person name="Sieber C.M."/>
            <person name="Emerson J.B."/>
            <person name="Anantharaman K."/>
            <person name="Thomas B.C."/>
            <person name="Malmstrom R."/>
            <person name="Stieglmeier M."/>
            <person name="Klingl A."/>
            <person name="Woyke T."/>
            <person name="Ryan C.M."/>
            <person name="Banfield J.F."/>
        </authorList>
    </citation>
    <scope>NUCLEOTIDE SEQUENCE [LARGE SCALE GENOMIC DNA]</scope>
    <source>
        <strain evidence="10">CG18_big_fil_WC_8_21_14_2_50_37_10</strain>
    </source>
</reference>
<dbReference type="Gene3D" id="1.10.730.10">
    <property type="entry name" value="Isoleucyl-tRNA Synthetase, Domain 1"/>
    <property type="match status" value="1"/>
</dbReference>
<dbReference type="GO" id="GO:0005524">
    <property type="term" value="F:ATP binding"/>
    <property type="evidence" value="ECO:0007669"/>
    <property type="project" value="UniProtKB-KW"/>
</dbReference>
<dbReference type="InterPro" id="IPR023457">
    <property type="entry name" value="Met-tRNA_synth_2"/>
</dbReference>
<dbReference type="InterPro" id="IPR015413">
    <property type="entry name" value="Methionyl/Leucyl_tRNA_Synth"/>
</dbReference>
<keyword evidence="2 7" id="KW-0436">Ligase</keyword>
<dbReference type="InterPro" id="IPR009080">
    <property type="entry name" value="tRNAsynth_Ia_anticodon-bd"/>
</dbReference>
<accession>A0A2H0FJF5</accession>
<evidence type="ECO:0000256" key="3">
    <source>
        <dbReference type="ARBA" id="ARBA00022741"/>
    </source>
</evidence>
<dbReference type="GO" id="GO:0006431">
    <property type="term" value="P:methionyl-tRNA aminoacylation"/>
    <property type="evidence" value="ECO:0007669"/>
    <property type="project" value="InterPro"/>
</dbReference>
<evidence type="ECO:0000256" key="1">
    <source>
        <dbReference type="ARBA" id="ARBA00012838"/>
    </source>
</evidence>
<evidence type="ECO:0000256" key="2">
    <source>
        <dbReference type="ARBA" id="ARBA00022598"/>
    </source>
</evidence>
<name>A0A2H0FJF5_9BACT</name>
<dbReference type="PANTHER" id="PTHR43326">
    <property type="entry name" value="METHIONYL-TRNA SYNTHETASE"/>
    <property type="match status" value="1"/>
</dbReference>
<dbReference type="EC" id="6.1.1.10" evidence="1"/>
<feature type="domain" description="Methionyl/Valyl/Leucyl/Isoleucyl-tRNA synthetase anticodon-binding" evidence="8">
    <location>
        <begin position="146"/>
        <end position="230"/>
    </location>
</feature>
<comment type="caution">
    <text evidence="10">The sequence shown here is derived from an EMBL/GenBank/DDBJ whole genome shotgun (WGS) entry which is preliminary data.</text>
</comment>
<dbReference type="InterPro" id="IPR033911">
    <property type="entry name" value="MetRS_core"/>
</dbReference>
<sequence length="237" mass="27517">ENSKKFQAWWTKNRNKLHIIGKGILRFHTVYFIGILLSANLKLPKTIFVHGYLTSGRQKMSKSLGNVIDPFELVKKYGTDAVRYFLLREIPPTEDGDFTYEKFEARYNADLANGLGNLVARVITLAKISNFQFLKGGGWVGVQTIINKTRKDYKKALEEFKFNEALISVWDLISFCDRYIEKERPWQESKKQKEVISNLLFAISNIAEMLKPFLPETSEKIFKQLKTKKSQPLFPRI</sequence>
<feature type="non-terminal residue" evidence="10">
    <location>
        <position position="1"/>
    </location>
</feature>
<dbReference type="Pfam" id="PF08264">
    <property type="entry name" value="Anticodon_1"/>
    <property type="match status" value="1"/>
</dbReference>
<dbReference type="EMBL" id="PCUC01000088">
    <property type="protein sequence ID" value="PIQ06803.1"/>
    <property type="molecule type" value="Genomic_DNA"/>
</dbReference>
<dbReference type="InterPro" id="IPR013155">
    <property type="entry name" value="M/V/L/I-tRNA-synth_anticd-bd"/>
</dbReference>
<feature type="domain" description="Methionyl/Leucyl tRNA synthetase" evidence="9">
    <location>
        <begin position="2"/>
        <end position="122"/>
    </location>
</feature>
<comment type="similarity">
    <text evidence="7">Belongs to the class-I aminoacyl-tRNA synthetase family.</text>
</comment>
<keyword evidence="6 7" id="KW-0030">Aminoacyl-tRNA synthetase</keyword>
<dbReference type="AlphaFoldDB" id="A0A2H0FJF5"/>
<dbReference type="CDD" id="cd07957">
    <property type="entry name" value="Anticodon_Ia_Met"/>
    <property type="match status" value="1"/>
</dbReference>
<proteinExistence type="inferred from homology"/>
<dbReference type="GO" id="GO:0004825">
    <property type="term" value="F:methionine-tRNA ligase activity"/>
    <property type="evidence" value="ECO:0007669"/>
    <property type="project" value="UniProtKB-EC"/>
</dbReference>
<keyword evidence="3 7" id="KW-0547">Nucleotide-binding</keyword>
<evidence type="ECO:0000256" key="7">
    <source>
        <dbReference type="RuleBase" id="RU363039"/>
    </source>
</evidence>
<dbReference type="Proteomes" id="UP000230778">
    <property type="component" value="Unassembled WGS sequence"/>
</dbReference>